<dbReference type="PANTHER" id="PTHR45642">
    <property type="entry name" value="GDSL ESTERASE/LIPASE EXL3"/>
    <property type="match status" value="1"/>
</dbReference>
<comment type="similarity">
    <text evidence="1">Belongs to the 'GDSL' lipolytic enzyme family.</text>
</comment>
<dbReference type="InterPro" id="IPR001087">
    <property type="entry name" value="GDSL"/>
</dbReference>
<accession>A0AAD4JNG3</accession>
<dbReference type="AlphaFoldDB" id="A0AAD4JNG3"/>
<dbReference type="InterPro" id="IPR050592">
    <property type="entry name" value="GDSL_lipolytic_enzyme"/>
</dbReference>
<dbReference type="InterPro" id="IPR035669">
    <property type="entry name" value="SGNH_plant_lipase-like"/>
</dbReference>
<dbReference type="PANTHER" id="PTHR45642:SF30">
    <property type="entry name" value="SGNH HYDROLASE-TYPE ESTERASE DOMAIN-CONTAINING PROTEIN"/>
    <property type="match status" value="1"/>
</dbReference>
<dbReference type="GO" id="GO:0016788">
    <property type="term" value="F:hydrolase activity, acting on ester bonds"/>
    <property type="evidence" value="ECO:0007669"/>
    <property type="project" value="InterPro"/>
</dbReference>
<dbReference type="Gene3D" id="3.40.50.1110">
    <property type="entry name" value="SGNH hydrolase"/>
    <property type="match status" value="1"/>
</dbReference>
<evidence type="ECO:0000313" key="4">
    <source>
        <dbReference type="Proteomes" id="UP001190926"/>
    </source>
</evidence>
<dbReference type="Pfam" id="PF00657">
    <property type="entry name" value="Lipase_GDSL"/>
    <property type="match status" value="1"/>
</dbReference>
<dbReference type="FunFam" id="3.40.50.1110:FF:000003">
    <property type="entry name" value="GDSL esterase/lipase APG"/>
    <property type="match status" value="1"/>
</dbReference>
<feature type="chain" id="PRO_5041920889" evidence="2">
    <location>
        <begin position="34"/>
        <end position="365"/>
    </location>
</feature>
<gene>
    <name evidence="3" type="ORF">C2S53_015602</name>
</gene>
<keyword evidence="4" id="KW-1185">Reference proteome</keyword>
<evidence type="ECO:0000313" key="3">
    <source>
        <dbReference type="EMBL" id="KAH6837080.1"/>
    </source>
</evidence>
<keyword evidence="2" id="KW-0732">Signal</keyword>
<dbReference type="CDD" id="cd01837">
    <property type="entry name" value="SGNH_plant_lipase_like"/>
    <property type="match status" value="1"/>
</dbReference>
<name>A0AAD4JNG3_PERFH</name>
<dbReference type="Proteomes" id="UP001190926">
    <property type="component" value="Unassembled WGS sequence"/>
</dbReference>
<comment type="caution">
    <text evidence="3">The sequence shown here is derived from an EMBL/GenBank/DDBJ whole genome shotgun (WGS) entry which is preliminary data.</text>
</comment>
<evidence type="ECO:0000256" key="2">
    <source>
        <dbReference type="SAM" id="SignalP"/>
    </source>
</evidence>
<dbReference type="InterPro" id="IPR036514">
    <property type="entry name" value="SGNH_hydro_sf"/>
</dbReference>
<protein>
    <submittedName>
        <fullName evidence="3">GDSL-like Lipase/Acylhydrolase family protein</fullName>
    </submittedName>
</protein>
<reference evidence="3 4" key="1">
    <citation type="journal article" date="2021" name="Nat. Commun.">
        <title>Incipient diploidization of the medicinal plant Perilla within 10,000 years.</title>
        <authorList>
            <person name="Zhang Y."/>
            <person name="Shen Q."/>
            <person name="Leng L."/>
            <person name="Zhang D."/>
            <person name="Chen S."/>
            <person name="Shi Y."/>
            <person name="Ning Z."/>
            <person name="Chen S."/>
        </authorList>
    </citation>
    <scope>NUCLEOTIDE SEQUENCE [LARGE SCALE GENOMIC DNA]</scope>
    <source>
        <strain evidence="4">cv. PC099</strain>
    </source>
</reference>
<sequence>MVTFLSFSGKEMVHAALLAMLITSQACIAFTHAECMPKFPAILVFGDSTVDTGNNNYIFTPFKGNHRPYGQNFPGSVPTGRFSDGRLVPDDLASMLGLKDTVPPFLDPTLSDKDVATGVTFASAGSGYDDLTTAVTRVIPVSKQPEYFKSYIKRLEGIVGQREAARILSQALVIVSAGTNDFIFNFYDIPTRRFQYGIHEYQNFLHSKLHSFVKTLYDLGCRRIVVAGIPPIGCLPIQMTAKSPLLRNCSVKENEDAKAYNDKLEKLLPQIETELAGSKVLYADIYNPLMDIINNPQQYGFAETKRGCCGTGILEAGPLCTRLEGVCTNPSLYLFWDSIHPSQATYKIISEKLVQALLPKFSNMC</sequence>
<dbReference type="SUPFAM" id="SSF52266">
    <property type="entry name" value="SGNH hydrolase"/>
    <property type="match status" value="1"/>
</dbReference>
<evidence type="ECO:0000256" key="1">
    <source>
        <dbReference type="ARBA" id="ARBA00008668"/>
    </source>
</evidence>
<dbReference type="EMBL" id="SDAM02000019">
    <property type="protein sequence ID" value="KAH6837080.1"/>
    <property type="molecule type" value="Genomic_DNA"/>
</dbReference>
<organism evidence="3 4">
    <name type="scientific">Perilla frutescens var. hirtella</name>
    <name type="common">Perilla citriodora</name>
    <name type="synonym">Perilla setoyensis</name>
    <dbReference type="NCBI Taxonomy" id="608512"/>
    <lineage>
        <taxon>Eukaryota</taxon>
        <taxon>Viridiplantae</taxon>
        <taxon>Streptophyta</taxon>
        <taxon>Embryophyta</taxon>
        <taxon>Tracheophyta</taxon>
        <taxon>Spermatophyta</taxon>
        <taxon>Magnoliopsida</taxon>
        <taxon>eudicotyledons</taxon>
        <taxon>Gunneridae</taxon>
        <taxon>Pentapetalae</taxon>
        <taxon>asterids</taxon>
        <taxon>lamiids</taxon>
        <taxon>Lamiales</taxon>
        <taxon>Lamiaceae</taxon>
        <taxon>Nepetoideae</taxon>
        <taxon>Elsholtzieae</taxon>
        <taxon>Perilla</taxon>
    </lineage>
</organism>
<proteinExistence type="inferred from homology"/>
<feature type="signal peptide" evidence="2">
    <location>
        <begin position="1"/>
        <end position="33"/>
    </location>
</feature>